<proteinExistence type="predicted"/>
<comment type="caution">
    <text evidence="1">The sequence shown here is derived from an EMBL/GenBank/DDBJ whole genome shotgun (WGS) entry which is preliminary data.</text>
</comment>
<dbReference type="AlphaFoldDB" id="A0A838WRN9"/>
<dbReference type="Proteomes" id="UP000580709">
    <property type="component" value="Unassembled WGS sequence"/>
</dbReference>
<keyword evidence="2" id="KW-1185">Reference proteome</keyword>
<name>A0A838WRN9_9CORY</name>
<dbReference type="RefSeq" id="WP_181729574.1">
    <property type="nucleotide sequence ID" value="NZ_JACEOR010000139.1"/>
</dbReference>
<sequence>MLTGRKADVDKLIAGRDVIAAQSLGPTLRAQLAEPCTGADGADGVEMT</sequence>
<reference evidence="1 2" key="1">
    <citation type="submission" date="2020-07" db="EMBL/GenBank/DDBJ databases">
        <authorList>
            <person name="Khare M."/>
        </authorList>
    </citation>
    <scope>NUCLEOTIDE SEQUENCE [LARGE SCALE GENOMIC DNA]</scope>
    <source>
        <strain evidence="1 2">P8776</strain>
    </source>
</reference>
<organism evidence="1 2">
    <name type="scientific">Corynebacterium sanguinis</name>
    <dbReference type="NCBI Taxonomy" id="2594913"/>
    <lineage>
        <taxon>Bacteria</taxon>
        <taxon>Bacillati</taxon>
        <taxon>Actinomycetota</taxon>
        <taxon>Actinomycetes</taxon>
        <taxon>Mycobacteriales</taxon>
        <taxon>Corynebacteriaceae</taxon>
        <taxon>Corynebacterium</taxon>
    </lineage>
</organism>
<accession>A0A838WRN9</accession>
<protein>
    <submittedName>
        <fullName evidence="1">Uncharacterized protein</fullName>
    </submittedName>
</protein>
<evidence type="ECO:0000313" key="1">
    <source>
        <dbReference type="EMBL" id="MBA4504509.1"/>
    </source>
</evidence>
<dbReference type="EMBL" id="JACEOR010000139">
    <property type="protein sequence ID" value="MBA4504509.1"/>
    <property type="molecule type" value="Genomic_DNA"/>
</dbReference>
<evidence type="ECO:0000313" key="2">
    <source>
        <dbReference type="Proteomes" id="UP000580709"/>
    </source>
</evidence>
<gene>
    <name evidence="1" type="ORF">H0H28_04045</name>
</gene>